<dbReference type="InterPro" id="IPR020084">
    <property type="entry name" value="NUDIX_hydrolase_CS"/>
</dbReference>
<dbReference type="Pfam" id="PF00293">
    <property type="entry name" value="NUDIX"/>
    <property type="match status" value="1"/>
</dbReference>
<dbReference type="GO" id="GO:0016787">
    <property type="term" value="F:hydrolase activity"/>
    <property type="evidence" value="ECO:0007669"/>
    <property type="project" value="UniProtKB-KW"/>
</dbReference>
<proteinExistence type="predicted"/>
<dbReference type="Gene3D" id="3.90.79.10">
    <property type="entry name" value="Nucleoside Triphosphate Pyrophosphohydrolase"/>
    <property type="match status" value="1"/>
</dbReference>
<dbReference type="PANTHER" id="PTHR43046">
    <property type="entry name" value="GDP-MANNOSE MANNOSYL HYDROLASE"/>
    <property type="match status" value="1"/>
</dbReference>
<gene>
    <name evidence="4" type="ORF">J7561_01835</name>
</gene>
<dbReference type="AlphaFoldDB" id="A0AB35BXH3"/>
<evidence type="ECO:0000256" key="2">
    <source>
        <dbReference type="ARBA" id="ARBA00022801"/>
    </source>
</evidence>
<evidence type="ECO:0000259" key="3">
    <source>
        <dbReference type="PROSITE" id="PS51462"/>
    </source>
</evidence>
<comment type="cofactor">
    <cofactor evidence="1">
        <name>Mg(2+)</name>
        <dbReference type="ChEBI" id="CHEBI:18420"/>
    </cofactor>
</comment>
<dbReference type="InterPro" id="IPR000086">
    <property type="entry name" value="NUDIX_hydrolase_dom"/>
</dbReference>
<comment type="caution">
    <text evidence="4">The sequence shown here is derived from an EMBL/GenBank/DDBJ whole genome shotgun (WGS) entry which is preliminary data.</text>
</comment>
<dbReference type="PROSITE" id="PS00893">
    <property type="entry name" value="NUDIX_BOX"/>
    <property type="match status" value="1"/>
</dbReference>
<dbReference type="EMBL" id="JAGIBU010000001">
    <property type="protein sequence ID" value="MBS7823942.1"/>
    <property type="molecule type" value="Genomic_DNA"/>
</dbReference>
<reference evidence="4" key="1">
    <citation type="submission" date="2021-03" db="EMBL/GenBank/DDBJ databases">
        <title>Identification and antibiotic profiling of Wohlfahrtiimonas chitiniclastica, an underestimated human pathogen.</title>
        <authorList>
            <person name="Kopf A."/>
            <person name="Bunk B."/>
            <person name="Coldewey S."/>
            <person name="Gunzer F."/>
            <person name="Riedel T."/>
            <person name="Schroettner P."/>
        </authorList>
    </citation>
    <scope>NUCLEOTIDE SEQUENCE</scope>
    <source>
        <strain evidence="4">DSM 100917</strain>
    </source>
</reference>
<evidence type="ECO:0000313" key="5">
    <source>
        <dbReference type="Proteomes" id="UP000680020"/>
    </source>
</evidence>
<dbReference type="SUPFAM" id="SSF55811">
    <property type="entry name" value="Nudix"/>
    <property type="match status" value="1"/>
</dbReference>
<dbReference type="CDD" id="cd04690">
    <property type="entry name" value="NUDIX_Hydrolase"/>
    <property type="match status" value="1"/>
</dbReference>
<feature type="domain" description="Nudix hydrolase" evidence="3">
    <location>
        <begin position="7"/>
        <end position="138"/>
    </location>
</feature>
<dbReference type="PANTHER" id="PTHR43046:SF2">
    <property type="entry name" value="8-OXO-DGTP DIPHOSPHATASE-RELATED"/>
    <property type="match status" value="1"/>
</dbReference>
<evidence type="ECO:0000256" key="1">
    <source>
        <dbReference type="ARBA" id="ARBA00001946"/>
    </source>
</evidence>
<accession>A0AB35BXH3</accession>
<organism evidence="4 5">
    <name type="scientific">Wohlfahrtiimonas chitiniclastica</name>
    <dbReference type="NCBI Taxonomy" id="400946"/>
    <lineage>
        <taxon>Bacteria</taxon>
        <taxon>Pseudomonadati</taxon>
        <taxon>Pseudomonadota</taxon>
        <taxon>Gammaproteobacteria</taxon>
        <taxon>Cardiobacteriales</taxon>
        <taxon>Ignatzschineriaceae</taxon>
        <taxon>Wohlfahrtiimonas</taxon>
    </lineage>
</organism>
<evidence type="ECO:0000313" key="4">
    <source>
        <dbReference type="EMBL" id="MBS7823942.1"/>
    </source>
</evidence>
<protein>
    <submittedName>
        <fullName evidence="4">NUDIX domain-containing protein</fullName>
    </submittedName>
</protein>
<sequence length="144" mass="16541">MTDRKPNYFYIAAAMVIDHKDRLLLVRKRNTEKFMLPGGKIDGTESPLEALMRELQEEIDLTITPDDAHFLQTYDAKAANEPDHRIESNLFSIALPEGITITPQAEIEEIVWLNATDYPTLNFAPLVVERILPLWQEHIRGKQV</sequence>
<dbReference type="InterPro" id="IPR015797">
    <property type="entry name" value="NUDIX_hydrolase-like_dom_sf"/>
</dbReference>
<dbReference type="Proteomes" id="UP000680020">
    <property type="component" value="Unassembled WGS sequence"/>
</dbReference>
<keyword evidence="2" id="KW-0378">Hydrolase</keyword>
<dbReference type="RefSeq" id="WP_213403329.1">
    <property type="nucleotide sequence ID" value="NZ_JAGIBT010000001.1"/>
</dbReference>
<name>A0AB35BXH3_9GAMM</name>
<dbReference type="PROSITE" id="PS51462">
    <property type="entry name" value="NUDIX"/>
    <property type="match status" value="1"/>
</dbReference>